<gene>
    <name evidence="4" type="ORF">ACD_2C00246G0005</name>
</gene>
<dbReference type="Pfam" id="PF01841">
    <property type="entry name" value="Transglut_core"/>
    <property type="match status" value="1"/>
</dbReference>
<feature type="domain" description="Transglutaminase-like" evidence="3">
    <location>
        <begin position="254"/>
        <end position="358"/>
    </location>
</feature>
<dbReference type="InterPro" id="IPR002931">
    <property type="entry name" value="Transglutaminase-like"/>
</dbReference>
<dbReference type="InterPro" id="IPR038765">
    <property type="entry name" value="Papain-like_cys_pep_sf"/>
</dbReference>
<feature type="coiled-coil region" evidence="1">
    <location>
        <begin position="463"/>
        <end position="490"/>
    </location>
</feature>
<feature type="region of interest" description="Disordered" evidence="2">
    <location>
        <begin position="361"/>
        <end position="417"/>
    </location>
</feature>
<evidence type="ECO:0000259" key="3">
    <source>
        <dbReference type="Pfam" id="PF01841"/>
    </source>
</evidence>
<evidence type="ECO:0000256" key="1">
    <source>
        <dbReference type="SAM" id="Coils"/>
    </source>
</evidence>
<sequence>MGNIDSENHNSSFKETIEAIKIYLERLLWMRTENLKKNVKQNVSEVLEQKKPEKSFFKKMKDLIVWEDESSVQPQKSNSWFEEHPEDHDKYIPHDMEFWESLWEESRFAEVYPWFTWYYTSWKKSYFDPQSNLWSKKSSLSALSQNAVKTGKSYTYSWVIKNGTIPVPLPEWALPDANSICFSGKSLPIFQVDQNNCVYIVSSEKQYISFDFYVSQDVPANTPVLEDSEKISYGNLTDDTKYFLSKLNWDSLWKAEEIRNMIKNGKKYSTRLQWTLRDKSNSRNYIANLDKSEVLECFSANTLFVALCREIWIPARLVEWYMVQSLAKDWKALLWSNKWHAWSEIWDEKNSIWKRIDATPSKKENWEDSNQNMDGQNSSGGTWDTNMDSPDDSSWSAWKSPWSQSGKSGGKPWSEGEPQQWEWWEWWDDSQGGASDQAWGQRPWQSAKSPKEALEDIISKAKDDSVTKQAEKLKEVLEKLENTSSKEQIRKVLDETWLEDFAKEIADKIWNEEILSQEKAQLNKIEDEQDLDRTLDNSLLDEEFKNKLKEYSRAIRKQIQEQKKKLKSDMDRMWFKEEEMRLYRMYKELEKEIESEVRKQILSLEKILPPKFRTVKDENNYHASGNSLWNTGKLIEHHLTWDPKIFQRNAHEKESNEINMYETVIIDRSWSMGRFDDPNSPLRETVKAAIIRAKVLEYFKVNFSILIFDTELEEVMEFGEKFSERWKCLIPSKLMRAVMKNWWTDIGKPLSYTFNSMKEYSRKNGLKSFWNISFLGDWRPSDWLMGWALKWLINQIRSAGFWLTAYYINWSRQDSWELQDYFWSEESWWTIIVQDVKELTEKLIWANNRNLRKIIAKYR</sequence>
<keyword evidence="1" id="KW-0175">Coiled coil</keyword>
<comment type="caution">
    <text evidence="4">The sequence shown here is derived from an EMBL/GenBank/DDBJ whole genome shotgun (WGS) entry which is preliminary data.</text>
</comment>
<feature type="compositionally biased region" description="Polar residues" evidence="2">
    <location>
        <begin position="368"/>
        <end position="406"/>
    </location>
</feature>
<accession>K2G1E4</accession>
<dbReference type="Gene3D" id="3.10.620.30">
    <property type="match status" value="1"/>
</dbReference>
<organism evidence="4">
    <name type="scientific">uncultured bacterium</name>
    <name type="common">gcode 4</name>
    <dbReference type="NCBI Taxonomy" id="1234023"/>
    <lineage>
        <taxon>Bacteria</taxon>
        <taxon>environmental samples</taxon>
    </lineage>
</organism>
<protein>
    <recommendedName>
        <fullName evidence="3">Transglutaminase-like domain-containing protein</fullName>
    </recommendedName>
</protein>
<proteinExistence type="predicted"/>
<evidence type="ECO:0000256" key="2">
    <source>
        <dbReference type="SAM" id="MobiDB-lite"/>
    </source>
</evidence>
<dbReference type="EMBL" id="AMFJ01000246">
    <property type="protein sequence ID" value="EKE29033.1"/>
    <property type="molecule type" value="Genomic_DNA"/>
</dbReference>
<dbReference type="InterPro" id="IPR036465">
    <property type="entry name" value="vWFA_dom_sf"/>
</dbReference>
<reference evidence="4" key="1">
    <citation type="journal article" date="2012" name="Science">
        <title>Fermentation, hydrogen, and sulfur metabolism in multiple uncultivated bacterial phyla.</title>
        <authorList>
            <person name="Wrighton K.C."/>
            <person name="Thomas B.C."/>
            <person name="Sharon I."/>
            <person name="Miller C.S."/>
            <person name="Castelle C.J."/>
            <person name="VerBerkmoes N.C."/>
            <person name="Wilkins M.J."/>
            <person name="Hettich R.L."/>
            <person name="Lipton M.S."/>
            <person name="Williams K.H."/>
            <person name="Long P.E."/>
            <person name="Banfield J.F."/>
        </authorList>
    </citation>
    <scope>NUCLEOTIDE SEQUENCE [LARGE SCALE GENOMIC DNA]</scope>
</reference>
<dbReference type="AlphaFoldDB" id="K2G1E4"/>
<evidence type="ECO:0000313" key="4">
    <source>
        <dbReference type="EMBL" id="EKE29033.1"/>
    </source>
</evidence>
<dbReference type="SUPFAM" id="SSF54001">
    <property type="entry name" value="Cysteine proteinases"/>
    <property type="match status" value="1"/>
</dbReference>
<name>K2G1E4_9BACT</name>
<dbReference type="SUPFAM" id="SSF53300">
    <property type="entry name" value="vWA-like"/>
    <property type="match status" value="1"/>
</dbReference>